<feature type="transmembrane region" description="Helical" evidence="2">
    <location>
        <begin position="34"/>
        <end position="51"/>
    </location>
</feature>
<organism evidence="3 4">
    <name type="scientific">Nonomuraea mangrovi</name>
    <dbReference type="NCBI Taxonomy" id="2316207"/>
    <lineage>
        <taxon>Bacteria</taxon>
        <taxon>Bacillati</taxon>
        <taxon>Actinomycetota</taxon>
        <taxon>Actinomycetes</taxon>
        <taxon>Streptosporangiales</taxon>
        <taxon>Streptosporangiaceae</taxon>
        <taxon>Nonomuraea</taxon>
    </lineage>
</organism>
<feature type="region of interest" description="Disordered" evidence="1">
    <location>
        <begin position="189"/>
        <end position="219"/>
    </location>
</feature>
<evidence type="ECO:0000313" key="4">
    <source>
        <dbReference type="Proteomes" id="UP001597368"/>
    </source>
</evidence>
<accession>A0ABW4T324</accession>
<feature type="transmembrane region" description="Helical" evidence="2">
    <location>
        <begin position="57"/>
        <end position="77"/>
    </location>
</feature>
<evidence type="ECO:0000256" key="1">
    <source>
        <dbReference type="SAM" id="MobiDB-lite"/>
    </source>
</evidence>
<dbReference type="Proteomes" id="UP001597368">
    <property type="component" value="Unassembled WGS sequence"/>
</dbReference>
<reference evidence="4" key="1">
    <citation type="journal article" date="2019" name="Int. J. Syst. Evol. Microbiol.">
        <title>The Global Catalogue of Microorganisms (GCM) 10K type strain sequencing project: providing services to taxonomists for standard genome sequencing and annotation.</title>
        <authorList>
            <consortium name="The Broad Institute Genomics Platform"/>
            <consortium name="The Broad Institute Genome Sequencing Center for Infectious Disease"/>
            <person name="Wu L."/>
            <person name="Ma J."/>
        </authorList>
    </citation>
    <scope>NUCLEOTIDE SEQUENCE [LARGE SCALE GENOMIC DNA]</scope>
    <source>
        <strain evidence="4">ICMP 6774ER</strain>
    </source>
</reference>
<dbReference type="EMBL" id="JBHUFV010000047">
    <property type="protein sequence ID" value="MFD1936051.1"/>
    <property type="molecule type" value="Genomic_DNA"/>
</dbReference>
<dbReference type="RefSeq" id="WP_379576148.1">
    <property type="nucleotide sequence ID" value="NZ_JBHUFV010000047.1"/>
</dbReference>
<comment type="caution">
    <text evidence="3">The sequence shown here is derived from an EMBL/GenBank/DDBJ whole genome shotgun (WGS) entry which is preliminary data.</text>
</comment>
<gene>
    <name evidence="3" type="ORF">ACFSKW_31740</name>
</gene>
<keyword evidence="2" id="KW-0812">Transmembrane</keyword>
<name>A0ABW4T324_9ACTN</name>
<feature type="compositionally biased region" description="Basic and acidic residues" evidence="1">
    <location>
        <begin position="142"/>
        <end position="154"/>
    </location>
</feature>
<proteinExistence type="predicted"/>
<evidence type="ECO:0000313" key="3">
    <source>
        <dbReference type="EMBL" id="MFD1936051.1"/>
    </source>
</evidence>
<protein>
    <submittedName>
        <fullName evidence="3">Uncharacterized protein</fullName>
    </submittedName>
</protein>
<keyword evidence="2" id="KW-1133">Transmembrane helix</keyword>
<feature type="region of interest" description="Disordered" evidence="1">
    <location>
        <begin position="130"/>
        <end position="158"/>
    </location>
</feature>
<sequence>MLAEDFGYRVLPGAAIDTPGVDEVLRGRERGLRVGLVVLAVEALALALVAVREGPGSAAAVALAVVLLVTAGPVLLWRRARRKERAIMTTYGWQVWPCAVEVVRVVAAEGRRERGRRWAHQSRVVLLRPDGQAQCSFPPPDEGARPGEGGRPDEGAGAGQEVWFAGDTRFGGMLAAPGGLPFRYVTRTRPGRAKASPEEDRAAATTGLMPRSWRPGGLT</sequence>
<keyword evidence="4" id="KW-1185">Reference proteome</keyword>
<evidence type="ECO:0000256" key="2">
    <source>
        <dbReference type="SAM" id="Phobius"/>
    </source>
</evidence>
<keyword evidence="2" id="KW-0472">Membrane</keyword>